<dbReference type="GO" id="GO:0016020">
    <property type="term" value="C:membrane"/>
    <property type="evidence" value="ECO:0007669"/>
    <property type="project" value="UniProtKB-SubCell"/>
</dbReference>
<evidence type="ECO:0000256" key="2">
    <source>
        <dbReference type="ARBA" id="ARBA00022448"/>
    </source>
</evidence>
<feature type="region of interest" description="Disordered" evidence="6">
    <location>
        <begin position="42"/>
        <end position="79"/>
    </location>
</feature>
<dbReference type="InterPro" id="IPR036259">
    <property type="entry name" value="MFS_trans_sf"/>
</dbReference>
<feature type="transmembrane region" description="Helical" evidence="7">
    <location>
        <begin position="415"/>
        <end position="440"/>
    </location>
</feature>
<evidence type="ECO:0000313" key="9">
    <source>
        <dbReference type="EMBL" id="EMF07932.1"/>
    </source>
</evidence>
<feature type="transmembrane region" description="Helical" evidence="7">
    <location>
        <begin position="214"/>
        <end position="236"/>
    </location>
</feature>
<name>M3CUW1_SPHMS</name>
<feature type="transmembrane region" description="Helical" evidence="7">
    <location>
        <begin position="312"/>
        <end position="333"/>
    </location>
</feature>
<dbReference type="InterPro" id="IPR020846">
    <property type="entry name" value="MFS_dom"/>
</dbReference>
<dbReference type="eggNOG" id="KOG2615">
    <property type="taxonomic scope" value="Eukaryota"/>
</dbReference>
<dbReference type="PROSITE" id="PS50850">
    <property type="entry name" value="MFS"/>
    <property type="match status" value="1"/>
</dbReference>
<proteinExistence type="predicted"/>
<keyword evidence="5 7" id="KW-0472">Membrane</keyword>
<accession>M3CUW1</accession>
<dbReference type="AlphaFoldDB" id="M3CUW1"/>
<feature type="compositionally biased region" description="Low complexity" evidence="6">
    <location>
        <begin position="42"/>
        <end position="64"/>
    </location>
</feature>
<dbReference type="RefSeq" id="XP_016756053.1">
    <property type="nucleotide sequence ID" value="XM_016900951.1"/>
</dbReference>
<dbReference type="InterPro" id="IPR001958">
    <property type="entry name" value="Tet-R_TetA/multi-R_MdtG-like"/>
</dbReference>
<dbReference type="Proteomes" id="UP000016931">
    <property type="component" value="Unassembled WGS sequence"/>
</dbReference>
<evidence type="ECO:0000256" key="1">
    <source>
        <dbReference type="ARBA" id="ARBA00004141"/>
    </source>
</evidence>
<dbReference type="Gene3D" id="1.20.1250.20">
    <property type="entry name" value="MFS general substrate transporter like domains"/>
    <property type="match status" value="1"/>
</dbReference>
<feature type="domain" description="Major facilitator superfamily (MFS) profile" evidence="8">
    <location>
        <begin position="86"/>
        <end position="514"/>
    </location>
</feature>
<feature type="transmembrane region" description="Helical" evidence="7">
    <location>
        <begin position="123"/>
        <end position="145"/>
    </location>
</feature>
<dbReference type="OrthoDB" id="419616at2759"/>
<dbReference type="OMA" id="IWQMILF"/>
<dbReference type="EMBL" id="KB456272">
    <property type="protein sequence ID" value="EMF07932.1"/>
    <property type="molecule type" value="Genomic_DNA"/>
</dbReference>
<evidence type="ECO:0000256" key="4">
    <source>
        <dbReference type="ARBA" id="ARBA00022989"/>
    </source>
</evidence>
<sequence length="534" mass="57569">MAPSPDVSRSDTIDAASSEATPLLGNPESSRLLTNYAATASITTNGDTSTNSSSKSPPQLLSKNATLSSLPSKQKSDSAQPMPYKQVLILCYASLAEPVAYFAIFPFINEMLSRNGNLPEEDVGFWSGTIESLFSLVQMVLMIFYGRMADRVGRKPILVFSLTGVSIATALFGLSKTLWQMIFFRCLAGVFAGSVVTVRTMLSEITTKETQGRAFSWYMFTRNMGILVGPLIGGALANPATQYPGAFGKVQFLVDYPYALATFVAGVICLSGTLCSLFFLKETLNRKPSASTSTTQPPEPPMSTLQVLRSPGVGLVLYILAHTMTLALGYTAVMPVVMYEPVEKSGFGFSPAYISYSLATVGAAQALWILLVFPPLQKRVGSRRVLLWCAILWPFFMAAYPILNEFLRAGWQTAFWIVTPIMLVLGSGVSMAFAAVQLLINDISPRPEVLGTVNALSLTVNSGVRAVAPALFTSIYAIGIKLGWADGHLVWFVIVPIAALLYVAASFLPLEEMRDDDAPVKGDGRAGDEDEGRG</sequence>
<dbReference type="InterPro" id="IPR011701">
    <property type="entry name" value="MFS"/>
</dbReference>
<feature type="transmembrane region" description="Helical" evidence="7">
    <location>
        <begin position="256"/>
        <end position="280"/>
    </location>
</feature>
<feature type="transmembrane region" description="Helical" evidence="7">
    <location>
        <begin position="181"/>
        <end position="202"/>
    </location>
</feature>
<evidence type="ECO:0000256" key="7">
    <source>
        <dbReference type="SAM" id="Phobius"/>
    </source>
</evidence>
<dbReference type="SUPFAM" id="SSF103473">
    <property type="entry name" value="MFS general substrate transporter"/>
    <property type="match status" value="1"/>
</dbReference>
<dbReference type="PANTHER" id="PTHR23504">
    <property type="entry name" value="MAJOR FACILITATOR SUPERFAMILY DOMAIN-CONTAINING PROTEIN 10"/>
    <property type="match status" value="1"/>
</dbReference>
<protein>
    <submittedName>
        <fullName evidence="9">MFS general substrate transporter</fullName>
    </submittedName>
</protein>
<dbReference type="CDD" id="cd17330">
    <property type="entry name" value="MFS_SLC46_TetA_like"/>
    <property type="match status" value="1"/>
</dbReference>
<comment type="subcellular location">
    <subcellularLocation>
        <location evidence="1">Membrane</location>
        <topology evidence="1">Multi-pass membrane protein</topology>
    </subcellularLocation>
</comment>
<feature type="compositionally biased region" description="Polar residues" evidence="6">
    <location>
        <begin position="65"/>
        <end position="79"/>
    </location>
</feature>
<feature type="transmembrane region" description="Helical" evidence="7">
    <location>
        <begin position="489"/>
        <end position="510"/>
    </location>
</feature>
<feature type="transmembrane region" description="Helical" evidence="7">
    <location>
        <begin position="353"/>
        <end position="373"/>
    </location>
</feature>
<keyword evidence="2" id="KW-0813">Transport</keyword>
<evidence type="ECO:0000256" key="3">
    <source>
        <dbReference type="ARBA" id="ARBA00022692"/>
    </source>
</evidence>
<reference evidence="9 10" key="1">
    <citation type="journal article" date="2012" name="PLoS Pathog.">
        <title>Diverse lifestyles and strategies of plant pathogenesis encoded in the genomes of eighteen Dothideomycetes fungi.</title>
        <authorList>
            <person name="Ohm R.A."/>
            <person name="Feau N."/>
            <person name="Henrissat B."/>
            <person name="Schoch C.L."/>
            <person name="Horwitz B.A."/>
            <person name="Barry K.W."/>
            <person name="Condon B.J."/>
            <person name="Copeland A.C."/>
            <person name="Dhillon B."/>
            <person name="Glaser F."/>
            <person name="Hesse C.N."/>
            <person name="Kosti I."/>
            <person name="LaButti K."/>
            <person name="Lindquist E.A."/>
            <person name="Lucas S."/>
            <person name="Salamov A.A."/>
            <person name="Bradshaw R.E."/>
            <person name="Ciuffetti L."/>
            <person name="Hamelin R.C."/>
            <person name="Kema G.H.J."/>
            <person name="Lawrence C."/>
            <person name="Scott J.A."/>
            <person name="Spatafora J.W."/>
            <person name="Turgeon B.G."/>
            <person name="de Wit P.J.G.M."/>
            <person name="Zhong S."/>
            <person name="Goodwin S.B."/>
            <person name="Grigoriev I.V."/>
        </authorList>
    </citation>
    <scope>NUCLEOTIDE SEQUENCE [LARGE SCALE GENOMIC DNA]</scope>
    <source>
        <strain evidence="9 10">SO2202</strain>
    </source>
</reference>
<keyword evidence="10" id="KW-1185">Reference proteome</keyword>
<evidence type="ECO:0000256" key="5">
    <source>
        <dbReference type="ARBA" id="ARBA00023136"/>
    </source>
</evidence>
<feature type="transmembrane region" description="Helical" evidence="7">
    <location>
        <begin position="157"/>
        <end position="175"/>
    </location>
</feature>
<feature type="region of interest" description="Disordered" evidence="6">
    <location>
        <begin position="515"/>
        <end position="534"/>
    </location>
</feature>
<dbReference type="PRINTS" id="PR01035">
    <property type="entry name" value="TCRTETA"/>
</dbReference>
<feature type="transmembrane region" description="Helical" evidence="7">
    <location>
        <begin position="452"/>
        <end position="477"/>
    </location>
</feature>
<feature type="transmembrane region" description="Helical" evidence="7">
    <location>
        <begin position="87"/>
        <end position="108"/>
    </location>
</feature>
<dbReference type="GeneID" id="27898088"/>
<feature type="compositionally biased region" description="Basic and acidic residues" evidence="6">
    <location>
        <begin position="516"/>
        <end position="534"/>
    </location>
</feature>
<keyword evidence="4 7" id="KW-1133">Transmembrane helix</keyword>
<evidence type="ECO:0000259" key="8">
    <source>
        <dbReference type="PROSITE" id="PS50850"/>
    </source>
</evidence>
<feature type="transmembrane region" description="Helical" evidence="7">
    <location>
        <begin position="385"/>
        <end position="403"/>
    </location>
</feature>
<dbReference type="HOGENOM" id="CLU_001265_54_6_1"/>
<evidence type="ECO:0000313" key="10">
    <source>
        <dbReference type="Proteomes" id="UP000016931"/>
    </source>
</evidence>
<dbReference type="GO" id="GO:0022857">
    <property type="term" value="F:transmembrane transporter activity"/>
    <property type="evidence" value="ECO:0007669"/>
    <property type="project" value="InterPro"/>
</dbReference>
<dbReference type="Pfam" id="PF07690">
    <property type="entry name" value="MFS_1"/>
    <property type="match status" value="1"/>
</dbReference>
<dbReference type="PANTHER" id="PTHR23504:SF3">
    <property type="entry name" value="MAJOR FACILITATOR SUPERFAMILY (MFS) PROFILE DOMAIN-CONTAINING PROTEIN"/>
    <property type="match status" value="1"/>
</dbReference>
<evidence type="ECO:0000256" key="6">
    <source>
        <dbReference type="SAM" id="MobiDB-lite"/>
    </source>
</evidence>
<organism evidence="9 10">
    <name type="scientific">Sphaerulina musiva (strain SO2202)</name>
    <name type="common">Poplar stem canker fungus</name>
    <name type="synonym">Septoria musiva</name>
    <dbReference type="NCBI Taxonomy" id="692275"/>
    <lineage>
        <taxon>Eukaryota</taxon>
        <taxon>Fungi</taxon>
        <taxon>Dikarya</taxon>
        <taxon>Ascomycota</taxon>
        <taxon>Pezizomycotina</taxon>
        <taxon>Dothideomycetes</taxon>
        <taxon>Dothideomycetidae</taxon>
        <taxon>Mycosphaerellales</taxon>
        <taxon>Mycosphaerellaceae</taxon>
        <taxon>Sphaerulina</taxon>
    </lineage>
</organism>
<gene>
    <name evidence="9" type="ORF">SEPMUDRAFT_111988</name>
</gene>
<feature type="region of interest" description="Disordered" evidence="6">
    <location>
        <begin position="1"/>
        <end position="28"/>
    </location>
</feature>
<keyword evidence="3 7" id="KW-0812">Transmembrane</keyword>